<dbReference type="Gene3D" id="3.40.1570.10">
    <property type="entry name" value="HemS/ChuS/ChuX like domains"/>
    <property type="match status" value="2"/>
</dbReference>
<organism evidence="2 3">
    <name type="scientific">Martelella alba</name>
    <dbReference type="NCBI Taxonomy" id="2590451"/>
    <lineage>
        <taxon>Bacteria</taxon>
        <taxon>Pseudomonadati</taxon>
        <taxon>Pseudomonadota</taxon>
        <taxon>Alphaproteobacteria</taxon>
        <taxon>Hyphomicrobiales</taxon>
        <taxon>Aurantimonadaceae</taxon>
        <taxon>Martelella</taxon>
    </lineage>
</organism>
<name>A0A506UFE4_9HYPH</name>
<evidence type="ECO:0000313" key="3">
    <source>
        <dbReference type="Proteomes" id="UP000318801"/>
    </source>
</evidence>
<keyword evidence="3" id="KW-1185">Reference proteome</keyword>
<gene>
    <name evidence="2" type="ORF">FJU08_11240</name>
</gene>
<proteinExistence type="predicted"/>
<evidence type="ECO:0000259" key="1">
    <source>
        <dbReference type="Pfam" id="PF05171"/>
    </source>
</evidence>
<evidence type="ECO:0000313" key="2">
    <source>
        <dbReference type="EMBL" id="TPW30537.1"/>
    </source>
</evidence>
<dbReference type="InterPro" id="IPR007845">
    <property type="entry name" value="HemS/ChuX_dom"/>
</dbReference>
<dbReference type="CDD" id="cd16831">
    <property type="entry name" value="HemS-like_C"/>
    <property type="match status" value="1"/>
</dbReference>
<reference evidence="2 3" key="1">
    <citation type="submission" date="2019-06" db="EMBL/GenBank/DDBJ databases">
        <authorList>
            <person name="Li M."/>
        </authorList>
    </citation>
    <scope>NUCLEOTIDE SEQUENCE [LARGE SCALE GENOMIC DNA]</scope>
    <source>
        <strain evidence="2 3">BGMRC2036</strain>
    </source>
</reference>
<dbReference type="GO" id="GO:0006826">
    <property type="term" value="P:iron ion transport"/>
    <property type="evidence" value="ECO:0007669"/>
    <property type="project" value="InterPro"/>
</dbReference>
<comment type="caution">
    <text evidence="2">The sequence shown here is derived from an EMBL/GenBank/DDBJ whole genome shotgun (WGS) entry which is preliminary data.</text>
</comment>
<dbReference type="Proteomes" id="UP000318801">
    <property type="component" value="Unassembled WGS sequence"/>
</dbReference>
<feature type="domain" description="Haemin-degrading HemS/ChuX" evidence="1">
    <location>
        <begin position="218"/>
        <end position="350"/>
    </location>
</feature>
<dbReference type="CDD" id="cd16830">
    <property type="entry name" value="HemS-like_N"/>
    <property type="match status" value="1"/>
</dbReference>
<dbReference type="EMBL" id="VHLG01000005">
    <property type="protein sequence ID" value="TPW30537.1"/>
    <property type="molecule type" value="Genomic_DNA"/>
</dbReference>
<accession>A0A506UFE4</accession>
<dbReference type="Pfam" id="PF05171">
    <property type="entry name" value="HemS"/>
    <property type="match status" value="2"/>
</dbReference>
<sequence>MQDPNASPRPTPDQIRAFRAENPTMRERDAATRLGICEAALVAAEVGLTATRLIADPARLLARAEAFGEVMALSRNDSAVHEKIGVFENIRSGARASIVLGENIDLRIFPNRWAYGFAVTKTDKDGHEKLSLQYFDKSGTAIFKLHMRPGSNLEAYRSFVAETRLDDQSRNFTGEDVTPHDSAFERRPDAVDVEVLRGRWAAMTDTHQFFGMLSDMKLHRQTALESVGEDFAEELAETAVTDMFKSAATQPDLPIMAFVANSGIVQIHSGPVSNIVEMGPWINVMDPTFHLHLRRDHIARTFLVRKPTADGHVTSIEAFDAAGDMIIQFFGKRQEGFAERPAWRDLAEALPRLKATAAA</sequence>
<protein>
    <submittedName>
        <fullName evidence="2">Hemin-degrading factor</fullName>
    </submittedName>
</protein>
<feature type="domain" description="Haemin-degrading HemS/ChuX" evidence="1">
    <location>
        <begin position="36"/>
        <end position="162"/>
    </location>
</feature>
<dbReference type="InterPro" id="IPR053733">
    <property type="entry name" value="Heme_Transport_Util_sf"/>
</dbReference>
<dbReference type="AlphaFoldDB" id="A0A506UFE4"/>
<dbReference type="OrthoDB" id="316630at2"/>
<dbReference type="RefSeq" id="WP_141149108.1">
    <property type="nucleotide sequence ID" value="NZ_VHLG01000005.1"/>
</dbReference>
<dbReference type="SUPFAM" id="SSF144064">
    <property type="entry name" value="Heme iron utilization protein-like"/>
    <property type="match status" value="1"/>
</dbReference>